<gene>
    <name evidence="2" type="ORF">GGX14DRAFT_396195</name>
</gene>
<evidence type="ECO:0000313" key="2">
    <source>
        <dbReference type="EMBL" id="KAJ7208006.1"/>
    </source>
</evidence>
<organism evidence="2 3">
    <name type="scientific">Mycena pura</name>
    <dbReference type="NCBI Taxonomy" id="153505"/>
    <lineage>
        <taxon>Eukaryota</taxon>
        <taxon>Fungi</taxon>
        <taxon>Dikarya</taxon>
        <taxon>Basidiomycota</taxon>
        <taxon>Agaricomycotina</taxon>
        <taxon>Agaricomycetes</taxon>
        <taxon>Agaricomycetidae</taxon>
        <taxon>Agaricales</taxon>
        <taxon>Marasmiineae</taxon>
        <taxon>Mycenaceae</taxon>
        <taxon>Mycena</taxon>
    </lineage>
</organism>
<proteinExistence type="predicted"/>
<feature type="chain" id="PRO_5041925784" evidence="1">
    <location>
        <begin position="18"/>
        <end position="146"/>
    </location>
</feature>
<accession>A0AAD6VB74</accession>
<protein>
    <submittedName>
        <fullName evidence="2">Uncharacterized protein</fullName>
    </submittedName>
</protein>
<dbReference type="EMBL" id="JARJCW010000035">
    <property type="protein sequence ID" value="KAJ7208006.1"/>
    <property type="molecule type" value="Genomic_DNA"/>
</dbReference>
<evidence type="ECO:0000256" key="1">
    <source>
        <dbReference type="SAM" id="SignalP"/>
    </source>
</evidence>
<reference evidence="2" key="1">
    <citation type="submission" date="2023-03" db="EMBL/GenBank/DDBJ databases">
        <title>Massive genome expansion in bonnet fungi (Mycena s.s.) driven by repeated elements and novel gene families across ecological guilds.</title>
        <authorList>
            <consortium name="Lawrence Berkeley National Laboratory"/>
            <person name="Harder C.B."/>
            <person name="Miyauchi S."/>
            <person name="Viragh M."/>
            <person name="Kuo A."/>
            <person name="Thoen E."/>
            <person name="Andreopoulos B."/>
            <person name="Lu D."/>
            <person name="Skrede I."/>
            <person name="Drula E."/>
            <person name="Henrissat B."/>
            <person name="Morin E."/>
            <person name="Kohler A."/>
            <person name="Barry K."/>
            <person name="LaButti K."/>
            <person name="Morin E."/>
            <person name="Salamov A."/>
            <person name="Lipzen A."/>
            <person name="Mereny Z."/>
            <person name="Hegedus B."/>
            <person name="Baldrian P."/>
            <person name="Stursova M."/>
            <person name="Weitz H."/>
            <person name="Taylor A."/>
            <person name="Grigoriev I.V."/>
            <person name="Nagy L.G."/>
            <person name="Martin F."/>
            <person name="Kauserud H."/>
        </authorList>
    </citation>
    <scope>NUCLEOTIDE SEQUENCE</scope>
    <source>
        <strain evidence="2">9144</strain>
    </source>
</reference>
<keyword evidence="3" id="KW-1185">Reference proteome</keyword>
<feature type="signal peptide" evidence="1">
    <location>
        <begin position="1"/>
        <end position="17"/>
    </location>
</feature>
<evidence type="ECO:0000313" key="3">
    <source>
        <dbReference type="Proteomes" id="UP001219525"/>
    </source>
</evidence>
<name>A0AAD6VB74_9AGAR</name>
<dbReference type="Proteomes" id="UP001219525">
    <property type="component" value="Unassembled WGS sequence"/>
</dbReference>
<keyword evidence="1" id="KW-0732">Signal</keyword>
<comment type="caution">
    <text evidence="2">The sequence shown here is derived from an EMBL/GenBank/DDBJ whole genome shotgun (WGS) entry which is preliminary data.</text>
</comment>
<sequence length="146" mass="16369">MKLVLGLLYLASFGLLAVRLAHDAAVIFQIHLASPITRMGHADRIWSLLRNATDIIETRTPRWIARPRTGCIYKVISVRYHTNVVITVASLGPVFRIDVRADVWTLGYYMKLEEVYHFISVEDSSRGPAPAGCINGYKSTCRSSGY</sequence>
<dbReference type="AlphaFoldDB" id="A0AAD6VB74"/>